<dbReference type="InterPro" id="IPR007607">
    <property type="entry name" value="BacA/B"/>
</dbReference>
<evidence type="ECO:0000256" key="1">
    <source>
        <dbReference type="ARBA" id="ARBA00044755"/>
    </source>
</evidence>
<dbReference type="PANTHER" id="PTHR35024">
    <property type="entry name" value="HYPOTHETICAL CYTOSOLIC PROTEIN"/>
    <property type="match status" value="1"/>
</dbReference>
<evidence type="ECO:0000313" key="4">
    <source>
        <dbReference type="Proteomes" id="UP000217076"/>
    </source>
</evidence>
<dbReference type="OrthoDB" id="5738271at2"/>
<feature type="compositionally biased region" description="Basic and acidic residues" evidence="2">
    <location>
        <begin position="119"/>
        <end position="129"/>
    </location>
</feature>
<gene>
    <name evidence="3" type="ORF">SAMN05421742_103288</name>
</gene>
<feature type="region of interest" description="Disordered" evidence="2">
    <location>
        <begin position="1"/>
        <end position="28"/>
    </location>
</feature>
<evidence type="ECO:0000313" key="3">
    <source>
        <dbReference type="EMBL" id="SDG95170.1"/>
    </source>
</evidence>
<keyword evidence="4" id="KW-1185">Reference proteome</keyword>
<sequence length="192" mass="19443">MFSKGGSKSAGRQLPEANRSETATGKSVPSLLGTDLKVVGDLECAGEIQIDGQVEGDIRCGTLVVGVKGRVTGEVTAKTVRLHGTIHGLVSAQTVFLASTAQMKGDIRHESLAIEPGAHMEGHCRRVDPSEAPSHAPRSAANQVPAANQAGATPANPAANSADAARVEGGNPARKLLKAARGAEPGNASATG</sequence>
<proteinExistence type="inferred from homology"/>
<comment type="similarity">
    <text evidence="1">Belongs to the bactofilin family.</text>
</comment>
<dbReference type="EMBL" id="FNCV01000003">
    <property type="protein sequence ID" value="SDG95170.1"/>
    <property type="molecule type" value="Genomic_DNA"/>
</dbReference>
<dbReference type="PANTHER" id="PTHR35024:SF4">
    <property type="entry name" value="POLYMER-FORMING CYTOSKELETAL PROTEIN"/>
    <property type="match status" value="1"/>
</dbReference>
<reference evidence="4" key="1">
    <citation type="submission" date="2016-10" db="EMBL/GenBank/DDBJ databases">
        <authorList>
            <person name="Varghese N."/>
            <person name="Submissions S."/>
        </authorList>
    </citation>
    <scope>NUCLEOTIDE SEQUENCE [LARGE SCALE GENOMIC DNA]</scope>
    <source>
        <strain evidence="4">930I</strain>
    </source>
</reference>
<name>A0A1G7YH19_9PROT</name>
<protein>
    <submittedName>
        <fullName evidence="3">Protein CcmA, bactofilin family</fullName>
    </submittedName>
</protein>
<dbReference type="STRING" id="83401.SAMN05421742_103288"/>
<accession>A0A1G7YH19</accession>
<dbReference type="Proteomes" id="UP000217076">
    <property type="component" value="Unassembled WGS sequence"/>
</dbReference>
<dbReference type="RefSeq" id="WP_092617227.1">
    <property type="nucleotide sequence ID" value="NZ_FNCV01000003.1"/>
</dbReference>
<feature type="compositionally biased region" description="Low complexity" evidence="2">
    <location>
        <begin position="145"/>
        <end position="164"/>
    </location>
</feature>
<dbReference type="Pfam" id="PF04519">
    <property type="entry name" value="Bactofilin"/>
    <property type="match status" value="1"/>
</dbReference>
<dbReference type="AlphaFoldDB" id="A0A1G7YH19"/>
<feature type="region of interest" description="Disordered" evidence="2">
    <location>
        <begin position="119"/>
        <end position="192"/>
    </location>
</feature>
<evidence type="ECO:0000256" key="2">
    <source>
        <dbReference type="SAM" id="MobiDB-lite"/>
    </source>
</evidence>
<organism evidence="3 4">
    <name type="scientific">Roseospirillum parvum</name>
    <dbReference type="NCBI Taxonomy" id="83401"/>
    <lineage>
        <taxon>Bacteria</taxon>
        <taxon>Pseudomonadati</taxon>
        <taxon>Pseudomonadota</taxon>
        <taxon>Alphaproteobacteria</taxon>
        <taxon>Rhodospirillales</taxon>
        <taxon>Rhodospirillaceae</taxon>
        <taxon>Roseospirillum</taxon>
    </lineage>
</organism>